<keyword evidence="1" id="KW-0472">Membrane</keyword>
<evidence type="ECO:0000313" key="3">
    <source>
        <dbReference type="Proteomes" id="UP001628193"/>
    </source>
</evidence>
<dbReference type="Proteomes" id="UP001628193">
    <property type="component" value="Unassembled WGS sequence"/>
</dbReference>
<accession>A0ABQ0C740</accession>
<evidence type="ECO:0000256" key="1">
    <source>
        <dbReference type="SAM" id="Phobius"/>
    </source>
</evidence>
<keyword evidence="3" id="KW-1185">Reference proteome</keyword>
<name>A0ABQ0C740_9PROT</name>
<sequence>MKRLFELWPWMLLMVLIGGGIGVYRAMPQTAPKSRFLSVDTNTNKTPRLPLAPHVHQIHARPDETMIRVTSGMPMRFRLMDKRTQRIDQLVIAVGELHATPWGGWILPRAYAPDLMIREGEAVHGPEGHVNPAVWVELKNQDRKAFHEGWLFARDSAQTAWDHPRFDLTFLGPADGKTDKR</sequence>
<feature type="transmembrane region" description="Helical" evidence="1">
    <location>
        <begin position="7"/>
        <end position="27"/>
    </location>
</feature>
<keyword evidence="1" id="KW-0812">Transmembrane</keyword>
<protein>
    <submittedName>
        <fullName evidence="2">Uncharacterized protein</fullName>
    </submittedName>
</protein>
<keyword evidence="1" id="KW-1133">Transmembrane helix</keyword>
<reference evidence="2 3" key="2">
    <citation type="submission" date="2024-09" db="EMBL/GenBank/DDBJ databases">
        <title>Draft genome sequence of Candidatus Magnetaquicoccaceae bacterium FCR-1.</title>
        <authorList>
            <person name="Shimoshige H."/>
            <person name="Shimamura S."/>
            <person name="Taoka A."/>
            <person name="Kobayashi H."/>
            <person name="Maekawa T."/>
        </authorList>
    </citation>
    <scope>NUCLEOTIDE SEQUENCE [LARGE SCALE GENOMIC DNA]</scope>
    <source>
        <strain evidence="2 3">FCR-1</strain>
    </source>
</reference>
<reference evidence="2 3" key="1">
    <citation type="submission" date="2024-05" db="EMBL/GenBank/DDBJ databases">
        <authorList>
            <consortium name="Candidatus Magnetaquicoccaceae bacterium FCR-1 genome sequencing consortium"/>
            <person name="Shimoshige H."/>
            <person name="Shimamura S."/>
            <person name="Taoka A."/>
            <person name="Kobayashi H."/>
            <person name="Maekawa T."/>
        </authorList>
    </citation>
    <scope>NUCLEOTIDE SEQUENCE [LARGE SCALE GENOMIC DNA]</scope>
    <source>
        <strain evidence="2 3">FCR-1</strain>
    </source>
</reference>
<evidence type="ECO:0000313" key="2">
    <source>
        <dbReference type="EMBL" id="GAB0056692.1"/>
    </source>
</evidence>
<comment type="caution">
    <text evidence="2">The sequence shown here is derived from an EMBL/GenBank/DDBJ whole genome shotgun (WGS) entry which is preliminary data.</text>
</comment>
<organism evidence="2 3">
    <name type="scientific">Candidatus Magnetaquiglobus chichijimensis</name>
    <dbReference type="NCBI Taxonomy" id="3141448"/>
    <lineage>
        <taxon>Bacteria</taxon>
        <taxon>Pseudomonadati</taxon>
        <taxon>Pseudomonadota</taxon>
        <taxon>Magnetococcia</taxon>
        <taxon>Magnetococcales</taxon>
        <taxon>Candidatus Magnetaquicoccaceae</taxon>
        <taxon>Candidatus Magnetaquiglobus</taxon>
    </lineage>
</organism>
<dbReference type="EMBL" id="BAAFGK010000004">
    <property type="protein sequence ID" value="GAB0056692.1"/>
    <property type="molecule type" value="Genomic_DNA"/>
</dbReference>
<gene>
    <name evidence="2" type="ORF">SIID45300_01001</name>
</gene>
<proteinExistence type="predicted"/>